<gene>
    <name evidence="2" type="ORF">G3569_00410</name>
</gene>
<dbReference type="Gene3D" id="6.10.250.600">
    <property type="match status" value="1"/>
</dbReference>
<proteinExistence type="predicted"/>
<comment type="caution">
    <text evidence="2">The sequence shown here is derived from an EMBL/GenBank/DDBJ whole genome shotgun (WGS) entry which is preliminary data.</text>
</comment>
<dbReference type="Pfam" id="PF18158">
    <property type="entry name" value="AidB_N"/>
    <property type="match status" value="1"/>
</dbReference>
<evidence type="ECO:0000313" key="2">
    <source>
        <dbReference type="EMBL" id="NGP86797.1"/>
    </source>
</evidence>
<dbReference type="GO" id="GO:0003995">
    <property type="term" value="F:acyl-CoA dehydrogenase activity"/>
    <property type="evidence" value="ECO:0007669"/>
    <property type="project" value="TreeGrafter"/>
</dbReference>
<evidence type="ECO:0000313" key="3">
    <source>
        <dbReference type="Proteomes" id="UP000479132"/>
    </source>
</evidence>
<dbReference type="RefSeq" id="WP_165264945.1">
    <property type="nucleotide sequence ID" value="NZ_JAALLS010000001.1"/>
</dbReference>
<sequence>MSSSKNSVLTEEYRRNKNFYTSDRILHSYLNRYVSEDDRRFIGSTLVTLGKVAAVTMDSLSMAADQNPPKLKKRDQLGNDINEVEFHPAYWELMDIAARSKMFYLKYHPNKKREFKGSRHRLSFAIGQLYAMSELGQYCPHCMTDGAAYLIEQVSSCRSTRTTTAQTGGQAGRGVIFGGDVFNREIRGFRCWSESNEGRTS</sequence>
<dbReference type="EMBL" id="JAALLS010000001">
    <property type="protein sequence ID" value="NGP86797.1"/>
    <property type="molecule type" value="Genomic_DNA"/>
</dbReference>
<dbReference type="Proteomes" id="UP000479132">
    <property type="component" value="Unassembled WGS sequence"/>
</dbReference>
<protein>
    <recommendedName>
        <fullName evidence="1">Adaptive response protein AidB N-terminal domain-containing protein</fullName>
    </recommendedName>
</protein>
<feature type="domain" description="Adaptive response protein AidB N-terminal" evidence="1">
    <location>
        <begin position="15"/>
        <end position="153"/>
    </location>
</feature>
<name>A0A6M1SYS4_9BACT</name>
<dbReference type="InterPro" id="IPR041504">
    <property type="entry name" value="AidB_N"/>
</dbReference>
<keyword evidence="3" id="KW-1185">Reference proteome</keyword>
<dbReference type="InterPro" id="IPR052904">
    <property type="entry name" value="Acyl-CoA_dehydrogenase-like"/>
</dbReference>
<dbReference type="AlphaFoldDB" id="A0A6M1SYS4"/>
<dbReference type="PANTHER" id="PTHR42707:SF2">
    <property type="entry name" value="ACD11 DEHYDROGENASE"/>
    <property type="match status" value="1"/>
</dbReference>
<dbReference type="PANTHER" id="PTHR42707">
    <property type="entry name" value="ACYL-COA DEHYDROGENASE"/>
    <property type="match status" value="1"/>
</dbReference>
<reference evidence="2 3" key="1">
    <citation type="submission" date="2020-02" db="EMBL/GenBank/DDBJ databases">
        <title>Aliifodinibius halophilus 2W32, complete genome.</title>
        <authorList>
            <person name="Li Y."/>
            <person name="Wu S."/>
        </authorList>
    </citation>
    <scope>NUCLEOTIDE SEQUENCE [LARGE SCALE GENOMIC DNA]</scope>
    <source>
        <strain evidence="2 3">2W32</strain>
    </source>
</reference>
<organism evidence="2 3">
    <name type="scientific">Fodinibius halophilus</name>
    <dbReference type="NCBI Taxonomy" id="1736908"/>
    <lineage>
        <taxon>Bacteria</taxon>
        <taxon>Pseudomonadati</taxon>
        <taxon>Balneolota</taxon>
        <taxon>Balneolia</taxon>
        <taxon>Balneolales</taxon>
        <taxon>Balneolaceae</taxon>
        <taxon>Fodinibius</taxon>
    </lineage>
</organism>
<evidence type="ECO:0000259" key="1">
    <source>
        <dbReference type="Pfam" id="PF18158"/>
    </source>
</evidence>
<accession>A0A6M1SYS4</accession>